<reference evidence="1 2" key="2">
    <citation type="submission" date="2019-01" db="EMBL/GenBank/DDBJ databases">
        <authorList>
            <person name="Li Y."/>
        </authorList>
    </citation>
    <scope>NUCLEOTIDE SEQUENCE [LARGE SCALE GENOMIC DNA]</scope>
    <source>
        <strain evidence="1 2">D19-10-3-21</strain>
    </source>
</reference>
<sequence>MADRPIIFTTPMVRALLDGKKTQTRRVVAQPRDDEQWHRYPAGWFLIERWNDLYRKNLSWLVGDRLWVRETWSARMSHGWTIADARSRMFQEEILYKADSHDAIDGWWPSIHMPREFSRLTLTVTDVRVQQLQEITLGDICAEGLARSIYDFRPVQRGFNAWIELWDGLNAERGFGWDANPWVAALTFTVERRNIDRKVAA</sequence>
<reference evidence="1 2" key="1">
    <citation type="submission" date="2019-01" db="EMBL/GenBank/DDBJ databases">
        <title>Sinorhodobacter populi sp. nov. isolated from the symptomatic bark tissue of Populus euramericana canker.</title>
        <authorList>
            <person name="Xu G."/>
        </authorList>
    </citation>
    <scope>NUCLEOTIDE SEQUENCE [LARGE SCALE GENOMIC DNA]</scope>
    <source>
        <strain evidence="1 2">D19-10-3-21</strain>
    </source>
</reference>
<evidence type="ECO:0000313" key="2">
    <source>
        <dbReference type="Proteomes" id="UP000285295"/>
    </source>
</evidence>
<protein>
    <submittedName>
        <fullName evidence="1">Uncharacterized protein</fullName>
    </submittedName>
</protein>
<dbReference type="AlphaFoldDB" id="A0A443KIF9"/>
<dbReference type="RefSeq" id="WP_128235307.1">
    <property type="nucleotide sequence ID" value="NZ_SAUX01000001.1"/>
</dbReference>
<dbReference type="Proteomes" id="UP000285295">
    <property type="component" value="Unassembled WGS sequence"/>
</dbReference>
<gene>
    <name evidence="1" type="ORF">D2T31_00555</name>
</gene>
<name>A0A443KIF9_9RHOB</name>
<proteinExistence type="predicted"/>
<dbReference type="OrthoDB" id="72471at2"/>
<evidence type="ECO:0000313" key="1">
    <source>
        <dbReference type="EMBL" id="RWR32508.1"/>
    </source>
</evidence>
<comment type="caution">
    <text evidence="1">The sequence shown here is derived from an EMBL/GenBank/DDBJ whole genome shotgun (WGS) entry which is preliminary data.</text>
</comment>
<dbReference type="EMBL" id="SAUX01000001">
    <property type="protein sequence ID" value="RWR32508.1"/>
    <property type="molecule type" value="Genomic_DNA"/>
</dbReference>
<organism evidence="1 2">
    <name type="scientific">Paenirhodobacter populi</name>
    <dbReference type="NCBI Taxonomy" id="2306993"/>
    <lineage>
        <taxon>Bacteria</taxon>
        <taxon>Pseudomonadati</taxon>
        <taxon>Pseudomonadota</taxon>
        <taxon>Alphaproteobacteria</taxon>
        <taxon>Rhodobacterales</taxon>
        <taxon>Rhodobacter group</taxon>
        <taxon>Paenirhodobacter</taxon>
    </lineage>
</organism>
<accession>A0A443KIF9</accession>